<dbReference type="RefSeq" id="WP_006056661.1">
    <property type="nucleotide sequence ID" value="NZ_RZHH01000002.1"/>
</dbReference>
<dbReference type="InterPro" id="IPR000182">
    <property type="entry name" value="GNAT_dom"/>
</dbReference>
<dbReference type="EMBL" id="RZHH01000002">
    <property type="protein sequence ID" value="RYJ13214.1"/>
    <property type="molecule type" value="Genomic_DNA"/>
</dbReference>
<keyword evidence="2" id="KW-0012">Acyltransferase</keyword>
<proteinExistence type="predicted"/>
<accession>A0A482T648</accession>
<evidence type="ECO:0000256" key="1">
    <source>
        <dbReference type="ARBA" id="ARBA00022679"/>
    </source>
</evidence>
<dbReference type="PROSITE" id="PS51186">
    <property type="entry name" value="GNAT"/>
    <property type="match status" value="1"/>
</dbReference>
<sequence length="251" mass="28611">MDLRDATTSDIRQIRTVANESMKASYRHAIDEETIEEAVEGWYGDDTLSEWLTDDAVEFIVAVDDGDVVGFVQSYVSEGRETVGEIDWLHVIPDHRGEGIGSQLLKRAEQELTTRGVDRIEGSVLADNEAGADFYAEQGFERTDDRRIEIGEESFEEQTYTQRLDDEGERIITEERTLDDGRTVYIAYDDAVRGSKAPFYAVYMNPEENERYGWMCGEDQSFDIAMDTMDRIECNSCGNKRKAARWDAAYL</sequence>
<evidence type="ECO:0000313" key="4">
    <source>
        <dbReference type="EMBL" id="RYJ13214.1"/>
    </source>
</evidence>
<dbReference type="Pfam" id="PF19133">
    <property type="entry name" value="DUF5816"/>
    <property type="match status" value="1"/>
</dbReference>
<dbReference type="OMA" id="TRWDASY"/>
<keyword evidence="1 4" id="KW-0808">Transferase</keyword>
<dbReference type="PANTHER" id="PTHR43877">
    <property type="entry name" value="AMINOALKYLPHOSPHONATE N-ACETYLTRANSFERASE-RELATED-RELATED"/>
    <property type="match status" value="1"/>
</dbReference>
<feature type="domain" description="N-acetyltransferase" evidence="3">
    <location>
        <begin position="1"/>
        <end position="165"/>
    </location>
</feature>
<dbReference type="InterPro" id="IPR043854">
    <property type="entry name" value="DUF5816"/>
</dbReference>
<dbReference type="GO" id="GO:0016747">
    <property type="term" value="F:acyltransferase activity, transferring groups other than amino-acyl groups"/>
    <property type="evidence" value="ECO:0007669"/>
    <property type="project" value="InterPro"/>
</dbReference>
<dbReference type="Gene3D" id="3.40.630.30">
    <property type="match status" value="1"/>
</dbReference>
<gene>
    <name evidence="4" type="ORF">ELS19_03995</name>
</gene>
<protein>
    <submittedName>
        <fullName evidence="4">GNAT family N-acetyltransferase</fullName>
    </submittedName>
</protein>
<dbReference type="Proteomes" id="UP000294028">
    <property type="component" value="Unassembled WGS sequence"/>
</dbReference>
<reference evidence="4 5" key="1">
    <citation type="submission" date="2018-12" db="EMBL/GenBank/DDBJ databases">
        <title>Genome analysis provides insights into bioremediation potentialities of Halogeometricum borinquense strain N11.</title>
        <authorList>
            <person name="Najjari A."/>
            <person name="Youssef N."/>
            <person name="Fhoula I."/>
            <person name="Ben Dhia O."/>
            <person name="Mahjoubi M."/>
            <person name="Ouzari H.I."/>
            <person name="Cherif A."/>
        </authorList>
    </citation>
    <scope>NUCLEOTIDE SEQUENCE [LARGE SCALE GENOMIC DNA]</scope>
    <source>
        <strain evidence="4 5">N11</strain>
    </source>
</reference>
<dbReference type="GeneID" id="9994142"/>
<comment type="caution">
    <text evidence="4">The sequence shown here is derived from an EMBL/GenBank/DDBJ whole genome shotgun (WGS) entry which is preliminary data.</text>
</comment>
<dbReference type="InterPro" id="IPR050832">
    <property type="entry name" value="Bact_Acetyltransf"/>
</dbReference>
<evidence type="ECO:0000259" key="3">
    <source>
        <dbReference type="PROSITE" id="PS51186"/>
    </source>
</evidence>
<name>A0A482T648_9EURY</name>
<dbReference type="InterPro" id="IPR016181">
    <property type="entry name" value="Acyl_CoA_acyltransferase"/>
</dbReference>
<dbReference type="Pfam" id="PF00583">
    <property type="entry name" value="Acetyltransf_1"/>
    <property type="match status" value="1"/>
</dbReference>
<dbReference type="CDD" id="cd04301">
    <property type="entry name" value="NAT_SF"/>
    <property type="match status" value="1"/>
</dbReference>
<dbReference type="AlphaFoldDB" id="A0A482T648"/>
<organism evidence="4 5">
    <name type="scientific">Halogeometricum borinquense</name>
    <dbReference type="NCBI Taxonomy" id="60847"/>
    <lineage>
        <taxon>Archaea</taxon>
        <taxon>Methanobacteriati</taxon>
        <taxon>Methanobacteriota</taxon>
        <taxon>Stenosarchaea group</taxon>
        <taxon>Halobacteria</taxon>
        <taxon>Halobacteriales</taxon>
        <taxon>Haloferacaceae</taxon>
        <taxon>Halogeometricum</taxon>
    </lineage>
</organism>
<evidence type="ECO:0000313" key="5">
    <source>
        <dbReference type="Proteomes" id="UP000294028"/>
    </source>
</evidence>
<evidence type="ECO:0000256" key="2">
    <source>
        <dbReference type="ARBA" id="ARBA00023315"/>
    </source>
</evidence>
<dbReference type="SUPFAM" id="SSF55729">
    <property type="entry name" value="Acyl-CoA N-acyltransferases (Nat)"/>
    <property type="match status" value="1"/>
</dbReference>
<dbReference type="PANTHER" id="PTHR43877:SF2">
    <property type="entry name" value="AMINOALKYLPHOSPHONATE N-ACETYLTRANSFERASE-RELATED"/>
    <property type="match status" value="1"/>
</dbReference>